<evidence type="ECO:0000256" key="2">
    <source>
        <dbReference type="SAM" id="Phobius"/>
    </source>
</evidence>
<feature type="region of interest" description="Disordered" evidence="1">
    <location>
        <begin position="346"/>
        <end position="385"/>
    </location>
</feature>
<comment type="caution">
    <text evidence="3">The sequence shown here is derived from an EMBL/GenBank/DDBJ whole genome shotgun (WGS) entry which is preliminary data.</text>
</comment>
<feature type="transmembrane region" description="Helical" evidence="2">
    <location>
        <begin position="27"/>
        <end position="46"/>
    </location>
</feature>
<keyword evidence="2" id="KW-0812">Transmembrane</keyword>
<organism evidence="3 4">
    <name type="scientific">Symbiodinium microadriaticum</name>
    <name type="common">Dinoflagellate</name>
    <name type="synonym">Zooxanthella microadriatica</name>
    <dbReference type="NCBI Taxonomy" id="2951"/>
    <lineage>
        <taxon>Eukaryota</taxon>
        <taxon>Sar</taxon>
        <taxon>Alveolata</taxon>
        <taxon>Dinophyceae</taxon>
        <taxon>Suessiales</taxon>
        <taxon>Symbiodiniaceae</taxon>
        <taxon>Symbiodinium</taxon>
    </lineage>
</organism>
<proteinExistence type="predicted"/>
<dbReference type="EMBL" id="LSRX01000523">
    <property type="protein sequence ID" value="OLP94907.1"/>
    <property type="molecule type" value="Genomic_DNA"/>
</dbReference>
<dbReference type="OrthoDB" id="417912at2759"/>
<reference evidence="3 4" key="1">
    <citation type="submission" date="2016-02" db="EMBL/GenBank/DDBJ databases">
        <title>Genome analysis of coral dinoflagellate symbionts highlights evolutionary adaptations to a symbiotic lifestyle.</title>
        <authorList>
            <person name="Aranda M."/>
            <person name="Li Y."/>
            <person name="Liew Y.J."/>
            <person name="Baumgarten S."/>
            <person name="Simakov O."/>
            <person name="Wilson M."/>
            <person name="Piel J."/>
            <person name="Ashoor H."/>
            <person name="Bougouffa S."/>
            <person name="Bajic V.B."/>
            <person name="Ryu T."/>
            <person name="Ravasi T."/>
            <person name="Bayer T."/>
            <person name="Micklem G."/>
            <person name="Kim H."/>
            <person name="Bhak J."/>
            <person name="Lajeunesse T.C."/>
            <person name="Voolstra C.R."/>
        </authorList>
    </citation>
    <scope>NUCLEOTIDE SEQUENCE [LARGE SCALE GENOMIC DNA]</scope>
    <source>
        <strain evidence="3 4">CCMP2467</strain>
    </source>
</reference>
<keyword evidence="2" id="KW-0472">Membrane</keyword>
<gene>
    <name evidence="3" type="ORF">AK812_SmicGene23033</name>
</gene>
<evidence type="ECO:0000313" key="4">
    <source>
        <dbReference type="Proteomes" id="UP000186817"/>
    </source>
</evidence>
<name>A0A1Q9DIA2_SYMMI</name>
<accession>A0A1Q9DIA2</accession>
<dbReference type="Proteomes" id="UP000186817">
    <property type="component" value="Unassembled WGS sequence"/>
</dbReference>
<keyword evidence="2" id="KW-1133">Transmembrane helix</keyword>
<protein>
    <submittedName>
        <fullName evidence="3">Uncharacterized protein</fullName>
    </submittedName>
</protein>
<feature type="compositionally biased region" description="Basic and acidic residues" evidence="1">
    <location>
        <begin position="354"/>
        <end position="368"/>
    </location>
</feature>
<dbReference type="AlphaFoldDB" id="A0A1Q9DIA2"/>
<evidence type="ECO:0000256" key="1">
    <source>
        <dbReference type="SAM" id="MobiDB-lite"/>
    </source>
</evidence>
<evidence type="ECO:0000313" key="3">
    <source>
        <dbReference type="EMBL" id="OLP94907.1"/>
    </source>
</evidence>
<sequence length="709" mass="76674">MDSFAVSVLSWLNEGQGLWNSVTMREWLLPLLFLGTCWTFMFSQVYRMRGMLVRTLQVVGRVDARLQQLEAELLQVRTVPRGASPREAPGSDAAVDMLGQVLLACEDVRGVTMTTQHACDMLGHLDKQLHNSNQEMMDLVRSHVELSKVVNQMVDNLSTHLRDSPNTIPAAWVDELKAALTPSVQLLKTVRDAVESGLDGLNKQMADQDLSTLTTTFKEVLDCLGQIKAATDAIKTQTATDVSRDKLDKLEQLTRSKTTSIYEEIGLVKGQASQLHKDTQALLSKMTKTVEHLSAVQDGLAGSMAQIVATFSRPQPDPPGLARLVDTTLQQAEMLKELESHVATLREGQEELNETTKEIRERTPERPPYRAPPPAEAAHTQPRPAPQVIDLQSRVPTPMVRPLYQMTPGGDDDGLRQRSIVSLRLALPDMHRVTLVSAYWEHLDRLPSGPCASPAAYWAGLGALPVIQASDALAEAGFAVPRWVDLLLTSPGIAPHPRRTMPTLMIRMSRIGVGNALRLASAMIVPRPSTAVLSGLRSSPSSTHSPALSPPGCSPFVLSPQSSPSTLRSSGSRFSVACGSLCHLFLHDAVVGVRLMLWVTMSLPALGWCRCRHKVIANGLPLWEGSQLAVDTTLVSPLTSAGVPGAGEAAPLEQRWLKHAGQKSAPTPSSPTPVGAAWLSSVLKSVVAGVPKLLPSSACSRGRGRAVPP</sequence>
<keyword evidence="4" id="KW-1185">Reference proteome</keyword>